<proteinExistence type="predicted"/>
<gene>
    <name evidence="1" type="ORF">RFI_12940</name>
</gene>
<comment type="caution">
    <text evidence="1">The sequence shown here is derived from an EMBL/GenBank/DDBJ whole genome shotgun (WGS) entry which is preliminary data.</text>
</comment>
<evidence type="ECO:0000313" key="2">
    <source>
        <dbReference type="Proteomes" id="UP000023152"/>
    </source>
</evidence>
<organism evidence="1 2">
    <name type="scientific">Reticulomyxa filosa</name>
    <dbReference type="NCBI Taxonomy" id="46433"/>
    <lineage>
        <taxon>Eukaryota</taxon>
        <taxon>Sar</taxon>
        <taxon>Rhizaria</taxon>
        <taxon>Retaria</taxon>
        <taxon>Foraminifera</taxon>
        <taxon>Monothalamids</taxon>
        <taxon>Reticulomyxidae</taxon>
        <taxon>Reticulomyxa</taxon>
    </lineage>
</organism>
<accession>X6NEM9</accession>
<name>X6NEM9_RETFI</name>
<dbReference type="AlphaFoldDB" id="X6NEM9"/>
<protein>
    <submittedName>
        <fullName evidence="1">Uncharacterized protein</fullName>
    </submittedName>
</protein>
<dbReference type="Proteomes" id="UP000023152">
    <property type="component" value="Unassembled WGS sequence"/>
</dbReference>
<reference evidence="1 2" key="1">
    <citation type="journal article" date="2013" name="Curr. Biol.">
        <title>The Genome of the Foraminiferan Reticulomyxa filosa.</title>
        <authorList>
            <person name="Glockner G."/>
            <person name="Hulsmann N."/>
            <person name="Schleicher M."/>
            <person name="Noegel A.A."/>
            <person name="Eichinger L."/>
            <person name="Gallinger C."/>
            <person name="Pawlowski J."/>
            <person name="Sierra R."/>
            <person name="Euteneuer U."/>
            <person name="Pillet L."/>
            <person name="Moustafa A."/>
            <person name="Platzer M."/>
            <person name="Groth M."/>
            <person name="Szafranski K."/>
            <person name="Schliwa M."/>
        </authorList>
    </citation>
    <scope>NUCLEOTIDE SEQUENCE [LARGE SCALE GENOMIC DNA]</scope>
</reference>
<evidence type="ECO:0000313" key="1">
    <source>
        <dbReference type="EMBL" id="ETO24219.1"/>
    </source>
</evidence>
<dbReference type="EMBL" id="ASPP01009362">
    <property type="protein sequence ID" value="ETO24219.1"/>
    <property type="molecule type" value="Genomic_DNA"/>
</dbReference>
<keyword evidence="2" id="KW-1185">Reference proteome</keyword>
<sequence length="306" mass="34165">MTKVAQTATQLGVIFYSVDASNSIKIECFEMLIIGIAKIIDPFVCPINVVTESIHGFEEVCKAGLPKFSSDSSEDDGVRTQVESVIPDLLHANEDEGDGNGNSAEHTKGSTLRIWSVLGDIISIAFRLQEQKYAPSIIAKEATTSVSAVSTQQQLQDAEKLIDLKVQLLEILMKYILPFGHFAPSQLKQRIVLLLNTNCSSDVGDTNNLPPQRQTRVAQACISAMFELCDDTLRTRQKYDIELSSTAYSLLIPKIAQIFDHFIEDEVKLRGPLPTYRQQEITHILRLLSEFCFYCLRLCLFICLAD</sequence>